<evidence type="ECO:0000313" key="1">
    <source>
        <dbReference type="EMBL" id="CBY15612.1"/>
    </source>
</evidence>
<dbReference type="InParanoid" id="E4Y165"/>
<sequence length="61" mass="7036">TKCPEAPARLGHNIVSQLNLYDAGRNLVYRYVKINILRFTRRTAMQITQFASHHVSLPVKK</sequence>
<name>E4Y165_OIKDI</name>
<dbReference type="AlphaFoldDB" id="E4Y165"/>
<dbReference type="Proteomes" id="UP000001307">
    <property type="component" value="Unassembled WGS sequence"/>
</dbReference>
<evidence type="ECO:0000313" key="2">
    <source>
        <dbReference type="Proteomes" id="UP000001307"/>
    </source>
</evidence>
<keyword evidence="2" id="KW-1185">Reference proteome</keyword>
<dbReference type="EMBL" id="FN653576">
    <property type="protein sequence ID" value="CBY15612.1"/>
    <property type="molecule type" value="Genomic_DNA"/>
</dbReference>
<reference evidence="1" key="1">
    <citation type="journal article" date="2010" name="Science">
        <title>Plasticity of animal genome architecture unmasked by rapid evolution of a pelagic tunicate.</title>
        <authorList>
            <person name="Denoeud F."/>
            <person name="Henriet S."/>
            <person name="Mungpakdee S."/>
            <person name="Aury J.M."/>
            <person name="Da Silva C."/>
            <person name="Brinkmann H."/>
            <person name="Mikhaleva J."/>
            <person name="Olsen L.C."/>
            <person name="Jubin C."/>
            <person name="Canestro C."/>
            <person name="Bouquet J.M."/>
            <person name="Danks G."/>
            <person name="Poulain J."/>
            <person name="Campsteijn C."/>
            <person name="Adamski M."/>
            <person name="Cross I."/>
            <person name="Yadetie F."/>
            <person name="Muffato M."/>
            <person name="Louis A."/>
            <person name="Butcher S."/>
            <person name="Tsagkogeorga G."/>
            <person name="Konrad A."/>
            <person name="Singh S."/>
            <person name="Jensen M.F."/>
            <person name="Cong E.H."/>
            <person name="Eikeseth-Otteraa H."/>
            <person name="Noel B."/>
            <person name="Anthouard V."/>
            <person name="Porcel B.M."/>
            <person name="Kachouri-Lafond R."/>
            <person name="Nishino A."/>
            <person name="Ugolini M."/>
            <person name="Chourrout P."/>
            <person name="Nishida H."/>
            <person name="Aasland R."/>
            <person name="Huzurbazar S."/>
            <person name="Westhof E."/>
            <person name="Delsuc F."/>
            <person name="Lehrach H."/>
            <person name="Reinhardt R."/>
            <person name="Weissenbach J."/>
            <person name="Roy S.W."/>
            <person name="Artiguenave F."/>
            <person name="Postlethwait J.H."/>
            <person name="Manak J.R."/>
            <person name="Thompson E.M."/>
            <person name="Jaillon O."/>
            <person name="Du Pasquier L."/>
            <person name="Boudinot P."/>
            <person name="Liberles D.A."/>
            <person name="Volff J.N."/>
            <person name="Philippe H."/>
            <person name="Lenhard B."/>
            <person name="Roest Crollius H."/>
            <person name="Wincker P."/>
            <person name="Chourrout D."/>
        </authorList>
    </citation>
    <scope>NUCLEOTIDE SEQUENCE [LARGE SCALE GENOMIC DNA]</scope>
</reference>
<feature type="non-terminal residue" evidence="1">
    <location>
        <position position="1"/>
    </location>
</feature>
<proteinExistence type="predicted"/>
<accession>E4Y165</accession>
<protein>
    <submittedName>
        <fullName evidence="1">Uncharacterized protein</fullName>
    </submittedName>
</protein>
<gene>
    <name evidence="1" type="ORF">GSOID_T00013911001</name>
</gene>
<organism evidence="1">
    <name type="scientific">Oikopleura dioica</name>
    <name type="common">Tunicate</name>
    <dbReference type="NCBI Taxonomy" id="34765"/>
    <lineage>
        <taxon>Eukaryota</taxon>
        <taxon>Metazoa</taxon>
        <taxon>Chordata</taxon>
        <taxon>Tunicata</taxon>
        <taxon>Appendicularia</taxon>
        <taxon>Copelata</taxon>
        <taxon>Oikopleuridae</taxon>
        <taxon>Oikopleura</taxon>
    </lineage>
</organism>